<dbReference type="CDD" id="cd09917">
    <property type="entry name" value="F-box_SF"/>
    <property type="match status" value="1"/>
</dbReference>
<evidence type="ECO:0000313" key="3">
    <source>
        <dbReference type="Proteomes" id="UP001310594"/>
    </source>
</evidence>
<dbReference type="Gene3D" id="3.80.10.10">
    <property type="entry name" value="Ribonuclease Inhibitor"/>
    <property type="match status" value="1"/>
</dbReference>
<dbReference type="InterPro" id="IPR032675">
    <property type="entry name" value="LRR_dom_sf"/>
</dbReference>
<dbReference type="InterPro" id="IPR001810">
    <property type="entry name" value="F-box_dom"/>
</dbReference>
<name>A0AAN7WEL2_9PEZI</name>
<dbReference type="EMBL" id="JAVRQU010000011">
    <property type="protein sequence ID" value="KAK5697325.1"/>
    <property type="molecule type" value="Genomic_DNA"/>
</dbReference>
<dbReference type="Proteomes" id="UP001310594">
    <property type="component" value="Unassembled WGS sequence"/>
</dbReference>
<feature type="domain" description="F-box" evidence="1">
    <location>
        <begin position="3"/>
        <end position="34"/>
    </location>
</feature>
<organism evidence="2 3">
    <name type="scientific">Elasticomyces elasticus</name>
    <dbReference type="NCBI Taxonomy" id="574655"/>
    <lineage>
        <taxon>Eukaryota</taxon>
        <taxon>Fungi</taxon>
        <taxon>Dikarya</taxon>
        <taxon>Ascomycota</taxon>
        <taxon>Pezizomycotina</taxon>
        <taxon>Dothideomycetes</taxon>
        <taxon>Dothideomycetidae</taxon>
        <taxon>Mycosphaerellales</taxon>
        <taxon>Teratosphaeriaceae</taxon>
        <taxon>Elasticomyces</taxon>
    </lineage>
</organism>
<accession>A0AAN7WEL2</accession>
<sequence>MAASPLTKTPTDVMYMIFDMLLSRDLRRFRLVCRWANDQSLGPFAKRGYTDVHLRENQGDGYEFLKFFENDGIAAAVRTMTARPKAPNYGLSWGDSHLRKQPTQPEGTWKLLEVISKLSGLTKLAIHDISNPSLKSHLSRQNDLVHRRSWHRTAQPIPIVNSACRSRLTSLSLKRVRLTQQDLDTLFQRAGVLLTQLELNQITLVDGSWIDFLCTIQAKAPNMTSLALQDLRMSGGILDAFKFQGFAVTYHKAFRGENSIETIALRSESVGMKGPKAVELGVEMILKRHGVERVCEAMK</sequence>
<dbReference type="PROSITE" id="PS50181">
    <property type="entry name" value="FBOX"/>
    <property type="match status" value="1"/>
</dbReference>
<evidence type="ECO:0000313" key="2">
    <source>
        <dbReference type="EMBL" id="KAK5697325.1"/>
    </source>
</evidence>
<proteinExistence type="predicted"/>
<protein>
    <recommendedName>
        <fullName evidence="1">F-box domain-containing protein</fullName>
    </recommendedName>
</protein>
<dbReference type="AlphaFoldDB" id="A0AAN7WEL2"/>
<comment type="caution">
    <text evidence="2">The sequence shown here is derived from an EMBL/GenBank/DDBJ whole genome shotgun (WGS) entry which is preliminary data.</text>
</comment>
<evidence type="ECO:0000259" key="1">
    <source>
        <dbReference type="PROSITE" id="PS50181"/>
    </source>
</evidence>
<gene>
    <name evidence="2" type="ORF">LTR97_007462</name>
</gene>
<reference evidence="2" key="1">
    <citation type="submission" date="2023-08" db="EMBL/GenBank/DDBJ databases">
        <title>Black Yeasts Isolated from many extreme environments.</title>
        <authorList>
            <person name="Coleine C."/>
            <person name="Stajich J.E."/>
            <person name="Selbmann L."/>
        </authorList>
    </citation>
    <scope>NUCLEOTIDE SEQUENCE</scope>
    <source>
        <strain evidence="2">CCFEE 5810</strain>
    </source>
</reference>